<sequence length="295" mass="30389">MSSPYVTNYDDFQSTINFAFGDGGPWTCDLFGSGLCRLETRQHIDSGVTEYLAFGGMLGAMLKVQPELARPGQKMSYTWQFSGCIGATIQSHSLLVSVGGDVTYLTLQTCPTAGQPQTMTGEFPISYDGTFSIYMSAGYGHIVAYITGMRFTMSPSGNPPAPVGVSQGGSSANIPTSGIAGTPIPSVLTSSRLGDTTGIPNGSGMASNGAPTTSPSDAASFSTLPPFGVSTSTIKGSVQNTQGPGVASTPPQSSNNSGRASVIVGCPYTFPIPSETTEAKKSETSENNQGDDCTS</sequence>
<dbReference type="Proteomes" id="UP000007148">
    <property type="component" value="Unassembled WGS sequence"/>
</dbReference>
<feature type="compositionally biased region" description="Polar residues" evidence="1">
    <location>
        <begin position="187"/>
        <end position="259"/>
    </location>
</feature>
<dbReference type="AlphaFoldDB" id="G4U0E9"/>
<evidence type="ECO:0000313" key="3">
    <source>
        <dbReference type="Proteomes" id="UP000007148"/>
    </source>
</evidence>
<dbReference type="HOGENOM" id="CLU_943703_0_0_1"/>
<accession>G4U0E9</accession>
<comment type="caution">
    <text evidence="2">The sequence shown here is derived from an EMBL/GenBank/DDBJ whole genome shotgun (WGS) entry which is preliminary data.</text>
</comment>
<reference evidence="2 3" key="1">
    <citation type="journal article" date="2011" name="PLoS Pathog.">
        <title>Endophytic Life Strategies Decoded by Genome and Transcriptome Analyses of the Mutualistic Root Symbiont Piriformospora indica.</title>
        <authorList>
            <person name="Zuccaro A."/>
            <person name="Lahrmann U."/>
            <person name="Guldener U."/>
            <person name="Langen G."/>
            <person name="Pfiffi S."/>
            <person name="Biedenkopf D."/>
            <person name="Wong P."/>
            <person name="Samans B."/>
            <person name="Grimm C."/>
            <person name="Basiewicz M."/>
            <person name="Murat C."/>
            <person name="Martin F."/>
            <person name="Kogel K.H."/>
        </authorList>
    </citation>
    <scope>NUCLEOTIDE SEQUENCE [LARGE SCALE GENOMIC DNA]</scope>
    <source>
        <strain evidence="2 3">DSM 11827</strain>
    </source>
</reference>
<proteinExistence type="predicted"/>
<organism evidence="2 3">
    <name type="scientific">Serendipita indica (strain DSM 11827)</name>
    <name type="common">Root endophyte fungus</name>
    <name type="synonym">Piriformospora indica</name>
    <dbReference type="NCBI Taxonomy" id="1109443"/>
    <lineage>
        <taxon>Eukaryota</taxon>
        <taxon>Fungi</taxon>
        <taxon>Dikarya</taxon>
        <taxon>Basidiomycota</taxon>
        <taxon>Agaricomycotina</taxon>
        <taxon>Agaricomycetes</taxon>
        <taxon>Sebacinales</taxon>
        <taxon>Serendipitaceae</taxon>
        <taxon>Serendipita</taxon>
    </lineage>
</organism>
<name>G4U0E9_SERID</name>
<gene>
    <name evidence="2" type="ORF">PIIN_11027</name>
</gene>
<dbReference type="InParanoid" id="G4U0E9"/>
<evidence type="ECO:0000313" key="2">
    <source>
        <dbReference type="EMBL" id="CCA77042.1"/>
    </source>
</evidence>
<dbReference type="EMBL" id="CAFZ01001214">
    <property type="protein sequence ID" value="CCA77042.1"/>
    <property type="molecule type" value="Genomic_DNA"/>
</dbReference>
<protein>
    <submittedName>
        <fullName evidence="2">Uncharacterized protein</fullName>
    </submittedName>
</protein>
<evidence type="ECO:0000256" key="1">
    <source>
        <dbReference type="SAM" id="MobiDB-lite"/>
    </source>
</evidence>
<feature type="region of interest" description="Disordered" evidence="1">
    <location>
        <begin position="160"/>
        <end position="295"/>
    </location>
</feature>
<keyword evidence="3" id="KW-1185">Reference proteome</keyword>